<proteinExistence type="predicted"/>
<organism evidence="2 3">
    <name type="scientific">Blyttiomyces helicus</name>
    <dbReference type="NCBI Taxonomy" id="388810"/>
    <lineage>
        <taxon>Eukaryota</taxon>
        <taxon>Fungi</taxon>
        <taxon>Fungi incertae sedis</taxon>
        <taxon>Chytridiomycota</taxon>
        <taxon>Chytridiomycota incertae sedis</taxon>
        <taxon>Chytridiomycetes</taxon>
        <taxon>Chytridiomycetes incertae sedis</taxon>
        <taxon>Blyttiomyces</taxon>
    </lineage>
</organism>
<feature type="region of interest" description="Disordered" evidence="1">
    <location>
        <begin position="163"/>
        <end position="221"/>
    </location>
</feature>
<dbReference type="Proteomes" id="UP000269721">
    <property type="component" value="Unassembled WGS sequence"/>
</dbReference>
<feature type="region of interest" description="Disordered" evidence="1">
    <location>
        <begin position="291"/>
        <end position="310"/>
    </location>
</feature>
<evidence type="ECO:0000313" key="2">
    <source>
        <dbReference type="EMBL" id="RKO89955.1"/>
    </source>
</evidence>
<feature type="compositionally biased region" description="Basic and acidic residues" evidence="1">
    <location>
        <begin position="362"/>
        <end position="382"/>
    </location>
</feature>
<evidence type="ECO:0000313" key="3">
    <source>
        <dbReference type="Proteomes" id="UP000269721"/>
    </source>
</evidence>
<sequence length="464" mass="50084">MENERARADVGSGGAPIRRLIRGGCREGDQEERDGKYVRLEPGLKGDFKGSGILAPSPPLEFMRDPADHAALCLREIALHAQDLQVRGGFGDAREVIDINRAATIDVKMPRLRPSGPQDALSTQCTDLQDSQWRVVFVRIDDVVRAIISGKELEVVDGGTCTKQGGKRAVEIESGGGEDDPAEGRPDLGQRLRQSSFDPPPAHRKVHRPVQDQLNERRPHRLDKQVVELGVRLLATMISGDAQALEAPDASHHCVEVEAALRVPDDFYAFHSALALALALVLSLTSFVPSSPHSVSPPPSSPSSLSLAPSSSLSPEIVKRRLSILHHNVGAGVSITFTRFGHEERNAAIASMFTGSAASKALPHDERTQPQHPPNEKRELRQDPLPVREANLEDAHAMGALRAALAGVAAFYEPLQRGRCTNDDVGPDLFRRRGLPLAADRSGGVPASLTVGSPKICRKSSRGI</sequence>
<accession>A0A4P9WDX5</accession>
<evidence type="ECO:0000256" key="1">
    <source>
        <dbReference type="SAM" id="MobiDB-lite"/>
    </source>
</evidence>
<protein>
    <submittedName>
        <fullName evidence="2">Uncharacterized protein</fullName>
    </submittedName>
</protein>
<name>A0A4P9WDX5_9FUNG</name>
<dbReference type="AlphaFoldDB" id="A0A4P9WDX5"/>
<gene>
    <name evidence="2" type="ORF">BDK51DRAFT_50132</name>
</gene>
<feature type="region of interest" description="Disordered" evidence="1">
    <location>
        <begin position="360"/>
        <end position="384"/>
    </location>
</feature>
<reference evidence="3" key="1">
    <citation type="journal article" date="2018" name="Nat. Microbiol.">
        <title>Leveraging single-cell genomics to expand the fungal tree of life.</title>
        <authorList>
            <person name="Ahrendt S.R."/>
            <person name="Quandt C.A."/>
            <person name="Ciobanu D."/>
            <person name="Clum A."/>
            <person name="Salamov A."/>
            <person name="Andreopoulos B."/>
            <person name="Cheng J.F."/>
            <person name="Woyke T."/>
            <person name="Pelin A."/>
            <person name="Henrissat B."/>
            <person name="Reynolds N.K."/>
            <person name="Benny G.L."/>
            <person name="Smith M.E."/>
            <person name="James T.Y."/>
            <person name="Grigoriev I.V."/>
        </authorList>
    </citation>
    <scope>NUCLEOTIDE SEQUENCE [LARGE SCALE GENOMIC DNA]</scope>
</reference>
<keyword evidence="3" id="KW-1185">Reference proteome</keyword>
<dbReference type="EMBL" id="KZ995800">
    <property type="protein sequence ID" value="RKO89955.1"/>
    <property type="molecule type" value="Genomic_DNA"/>
</dbReference>